<sequence length="68" mass="7032">MTPHRSRFSRRHPMILPATVVALLAAASACLLLPESTTSSDPALGLFLVAIPASAAAVVLAIRPRTGV</sequence>
<keyword evidence="1" id="KW-1133">Transmembrane helix</keyword>
<feature type="transmembrane region" description="Helical" evidence="1">
    <location>
        <begin position="44"/>
        <end position="62"/>
    </location>
</feature>
<dbReference type="PROSITE" id="PS51257">
    <property type="entry name" value="PROKAR_LIPOPROTEIN"/>
    <property type="match status" value="1"/>
</dbReference>
<proteinExistence type="predicted"/>
<keyword evidence="1" id="KW-0812">Transmembrane</keyword>
<evidence type="ECO:0000313" key="2">
    <source>
        <dbReference type="EMBL" id="GAA1784861.1"/>
    </source>
</evidence>
<gene>
    <name evidence="2" type="ORF">GCM10009768_12140</name>
</gene>
<organism evidence="2 3">
    <name type="scientific">Leucobacter iarius</name>
    <dbReference type="NCBI Taxonomy" id="333963"/>
    <lineage>
        <taxon>Bacteria</taxon>
        <taxon>Bacillati</taxon>
        <taxon>Actinomycetota</taxon>
        <taxon>Actinomycetes</taxon>
        <taxon>Micrococcales</taxon>
        <taxon>Microbacteriaceae</taxon>
        <taxon>Leucobacter</taxon>
    </lineage>
</organism>
<dbReference type="RefSeq" id="WP_046456560.1">
    <property type="nucleotide sequence ID" value="NZ_BAAAOB010000001.1"/>
</dbReference>
<evidence type="ECO:0000256" key="1">
    <source>
        <dbReference type="SAM" id="Phobius"/>
    </source>
</evidence>
<evidence type="ECO:0000313" key="3">
    <source>
        <dbReference type="Proteomes" id="UP001500851"/>
    </source>
</evidence>
<keyword evidence="1" id="KW-0472">Membrane</keyword>
<name>A0ABN2LDC4_9MICO</name>
<dbReference type="EMBL" id="BAAAOB010000001">
    <property type="protein sequence ID" value="GAA1784861.1"/>
    <property type="molecule type" value="Genomic_DNA"/>
</dbReference>
<protein>
    <submittedName>
        <fullName evidence="2">Uncharacterized protein</fullName>
    </submittedName>
</protein>
<dbReference type="Proteomes" id="UP001500851">
    <property type="component" value="Unassembled WGS sequence"/>
</dbReference>
<reference evidence="2 3" key="1">
    <citation type="journal article" date="2019" name="Int. J. Syst. Evol. Microbiol.">
        <title>The Global Catalogue of Microorganisms (GCM) 10K type strain sequencing project: providing services to taxonomists for standard genome sequencing and annotation.</title>
        <authorList>
            <consortium name="The Broad Institute Genomics Platform"/>
            <consortium name="The Broad Institute Genome Sequencing Center for Infectious Disease"/>
            <person name="Wu L."/>
            <person name="Ma J."/>
        </authorList>
    </citation>
    <scope>NUCLEOTIDE SEQUENCE [LARGE SCALE GENOMIC DNA]</scope>
    <source>
        <strain evidence="2 3">JCM 14736</strain>
    </source>
</reference>
<comment type="caution">
    <text evidence="2">The sequence shown here is derived from an EMBL/GenBank/DDBJ whole genome shotgun (WGS) entry which is preliminary data.</text>
</comment>
<accession>A0ABN2LDC4</accession>
<keyword evidence="3" id="KW-1185">Reference proteome</keyword>